<dbReference type="RefSeq" id="YP_010110506.1">
    <property type="nucleotide sequence ID" value="NC_055871.1"/>
</dbReference>
<reference evidence="1 2" key="1">
    <citation type="submission" date="2020-07" db="EMBL/GenBank/DDBJ databases">
        <title>Taxonomic proposal: Crassvirales, a new order of highly abundant and diverse bacterial viruses.</title>
        <authorList>
            <person name="Shkoporov A.N."/>
            <person name="Stockdale S.R."/>
            <person name="Guerin E."/>
            <person name="Ross R.P."/>
            <person name="Hill C."/>
        </authorList>
    </citation>
    <scope>NUCLEOTIDE SEQUENCE [LARGE SCALE GENOMIC DNA]</scope>
</reference>
<dbReference type="EMBL" id="MT774378">
    <property type="protein sequence ID" value="QOR58348.1"/>
    <property type="molecule type" value="Genomic_DNA"/>
</dbReference>
<dbReference type="Proteomes" id="UP000593828">
    <property type="component" value="Segment"/>
</dbReference>
<keyword evidence="2" id="KW-1185">Reference proteome</keyword>
<sequence length="218" mass="25631">MDELAKLQTEALDNYFIALSQFGYKSYDDVYKLLALLFLDELLTDFKSFITEEDLRTISRVVYCLCGTTCLIDFPEYYDKVEEIEPFIIPPIKFTDAEFQMEGVNITDYKITVNKVIDDNYVIKWVNTPLRNELYPSLSIPSYILRVKTNSKNFQIQMEVEIEHSIFERERVDYITPINKSGDYIIPAINENQRIITFSLWIFSYSTEPIVVEMRGIK</sequence>
<proteinExistence type="predicted"/>
<organism evidence="1 2">
    <name type="scientific">uncultured phage cr106_1</name>
    <dbReference type="NCBI Taxonomy" id="2772062"/>
    <lineage>
        <taxon>Viruses</taxon>
        <taxon>Duplodnaviria</taxon>
        <taxon>Heunggongvirae</taxon>
        <taxon>Uroviricota</taxon>
        <taxon>Caudoviricetes</taxon>
        <taxon>Crassvirales</taxon>
        <taxon>Steigviridae</taxon>
        <taxon>Asinivirinae</taxon>
        <taxon>Mahstovirus</taxon>
        <taxon>Mahstovirus faecalis</taxon>
    </lineage>
</organism>
<protein>
    <submittedName>
        <fullName evidence="1">Uncharacterized protein</fullName>
    </submittedName>
</protein>
<dbReference type="InterPro" id="IPR057875">
    <property type="entry name" value="crAss_THB"/>
</dbReference>
<dbReference type="KEGG" id="vg:65128818"/>
<evidence type="ECO:0000313" key="1">
    <source>
        <dbReference type="EMBL" id="QOR58348.1"/>
    </source>
</evidence>
<evidence type="ECO:0000313" key="2">
    <source>
        <dbReference type="Proteomes" id="UP000593828"/>
    </source>
</evidence>
<accession>A0A7M1RVJ2</accession>
<dbReference type="Pfam" id="PF25711">
    <property type="entry name" value="crAss_THB"/>
    <property type="match status" value="1"/>
</dbReference>
<name>A0A7M1RVJ2_9CAUD</name>
<dbReference type="GeneID" id="65128818"/>